<organism evidence="1 2">
    <name type="scientific">Streptantibioticus rubrisoli</name>
    <dbReference type="NCBI Taxonomy" id="1387313"/>
    <lineage>
        <taxon>Bacteria</taxon>
        <taxon>Bacillati</taxon>
        <taxon>Actinomycetota</taxon>
        <taxon>Actinomycetes</taxon>
        <taxon>Kitasatosporales</taxon>
        <taxon>Streptomycetaceae</taxon>
        <taxon>Streptantibioticus</taxon>
    </lineage>
</organism>
<dbReference type="Gene3D" id="3.40.50.1820">
    <property type="entry name" value="alpha/beta hydrolase"/>
    <property type="match status" value="1"/>
</dbReference>
<keyword evidence="2" id="KW-1185">Reference proteome</keyword>
<feature type="non-terminal residue" evidence="1">
    <location>
        <position position="1"/>
    </location>
</feature>
<name>A0ABT1PGJ7_9ACTN</name>
<evidence type="ECO:0000313" key="2">
    <source>
        <dbReference type="Proteomes" id="UP001206206"/>
    </source>
</evidence>
<sequence>TVAHPAGGTLQELPDGTRVWLPAQYDRPGEPAFPLVAAYLPGDRDGGRLYAALAGSVAHGLADPLIVVQARDCATDPSAALDAAARRYHAARGRAARAVIGLGDRAQCAVRAELAHPERYRAAAGVSGTYDAVPRVTPGARPRLLLAAAVDEVRQRASGLRLRAALRRVGVRARFLDEVTRDPALGGDAHRHLLALVSGYLTEELHPHPYRHRHSHGHRLAYFRRRHRLTRMAVFHIH</sequence>
<evidence type="ECO:0000313" key="1">
    <source>
        <dbReference type="EMBL" id="MCQ4044480.1"/>
    </source>
</evidence>
<dbReference type="EMBL" id="JANFNH010000028">
    <property type="protein sequence ID" value="MCQ4044480.1"/>
    <property type="molecule type" value="Genomic_DNA"/>
</dbReference>
<dbReference type="SUPFAM" id="SSF53474">
    <property type="entry name" value="alpha/beta-Hydrolases"/>
    <property type="match status" value="1"/>
</dbReference>
<dbReference type="InterPro" id="IPR029058">
    <property type="entry name" value="AB_hydrolase_fold"/>
</dbReference>
<protein>
    <submittedName>
        <fullName evidence="1">Uncharacterized protein</fullName>
    </submittedName>
</protein>
<accession>A0ABT1PGJ7</accession>
<gene>
    <name evidence="1" type="ORF">NON19_21210</name>
</gene>
<dbReference type="Proteomes" id="UP001206206">
    <property type="component" value="Unassembled WGS sequence"/>
</dbReference>
<comment type="caution">
    <text evidence="1">The sequence shown here is derived from an EMBL/GenBank/DDBJ whole genome shotgun (WGS) entry which is preliminary data.</text>
</comment>
<proteinExistence type="predicted"/>
<reference evidence="1 2" key="1">
    <citation type="submission" date="2022-06" db="EMBL/GenBank/DDBJ databases">
        <title>Draft genome sequence of type strain Streptomyces rubrisoli DSM 42083.</title>
        <authorList>
            <person name="Duangmal K."/>
            <person name="Klaysubun C."/>
        </authorList>
    </citation>
    <scope>NUCLEOTIDE SEQUENCE [LARGE SCALE GENOMIC DNA]</scope>
    <source>
        <strain evidence="1 2">DSM 42083</strain>
    </source>
</reference>